<proteinExistence type="predicted"/>
<feature type="compositionally biased region" description="Basic residues" evidence="1">
    <location>
        <begin position="89"/>
        <end position="104"/>
    </location>
</feature>
<keyword evidence="3" id="KW-1185">Reference proteome</keyword>
<dbReference type="Proteomes" id="UP000275078">
    <property type="component" value="Unassembled WGS sequence"/>
</dbReference>
<dbReference type="EMBL" id="ML119687">
    <property type="protein sequence ID" value="RPA80512.1"/>
    <property type="molecule type" value="Genomic_DNA"/>
</dbReference>
<feature type="compositionally biased region" description="Basic and acidic residues" evidence="1">
    <location>
        <begin position="133"/>
        <end position="143"/>
    </location>
</feature>
<feature type="compositionally biased region" description="Polar residues" evidence="1">
    <location>
        <begin position="144"/>
        <end position="159"/>
    </location>
</feature>
<evidence type="ECO:0000256" key="1">
    <source>
        <dbReference type="SAM" id="MobiDB-lite"/>
    </source>
</evidence>
<name>A0A3N4I327_ASCIM</name>
<dbReference type="AlphaFoldDB" id="A0A3N4I327"/>
<evidence type="ECO:0000313" key="3">
    <source>
        <dbReference type="Proteomes" id="UP000275078"/>
    </source>
</evidence>
<sequence length="354" mass="39509">MESFRSPNKDLVGCQTTSQTIVLRLMAMEDNTAAQGGDRSKKNDAVPPYQKARIDQYTLADPELLTRAGLRGHILDPLREKLSVSEPIRKRRRGLGSKAQHLHKNGTEIRSAAQAKKTSQENSVDARGKKRQRHDEELSHEQEPTSNSDTNSEQATASDSEGDQWLAVKQAGHIALATAPSCPGMPAFGVSQKSLSVRRAGNKNSDASPTSNDDLRPYYFSNAAVGQLIFQNFSRSRHFRRYFEADFDIFLKRLFTPTMILSAFTSKRKTKKRNVRSKSIVSSEDDAAITPTQNFEPPFTKTKEYIDSVAILPADKRSCIRTVVAPYFGKGDLKLRAWVDSIQVAYRVGSWTVV</sequence>
<accession>A0A3N4I327</accession>
<gene>
    <name evidence="2" type="ORF">BJ508DRAFT_307330</name>
</gene>
<reference evidence="2 3" key="1">
    <citation type="journal article" date="2018" name="Nat. Ecol. Evol.">
        <title>Pezizomycetes genomes reveal the molecular basis of ectomycorrhizal truffle lifestyle.</title>
        <authorList>
            <person name="Murat C."/>
            <person name="Payen T."/>
            <person name="Noel B."/>
            <person name="Kuo A."/>
            <person name="Morin E."/>
            <person name="Chen J."/>
            <person name="Kohler A."/>
            <person name="Krizsan K."/>
            <person name="Balestrini R."/>
            <person name="Da Silva C."/>
            <person name="Montanini B."/>
            <person name="Hainaut M."/>
            <person name="Levati E."/>
            <person name="Barry K.W."/>
            <person name="Belfiori B."/>
            <person name="Cichocki N."/>
            <person name="Clum A."/>
            <person name="Dockter R.B."/>
            <person name="Fauchery L."/>
            <person name="Guy J."/>
            <person name="Iotti M."/>
            <person name="Le Tacon F."/>
            <person name="Lindquist E.A."/>
            <person name="Lipzen A."/>
            <person name="Malagnac F."/>
            <person name="Mello A."/>
            <person name="Molinier V."/>
            <person name="Miyauchi S."/>
            <person name="Poulain J."/>
            <person name="Riccioni C."/>
            <person name="Rubini A."/>
            <person name="Sitrit Y."/>
            <person name="Splivallo R."/>
            <person name="Traeger S."/>
            <person name="Wang M."/>
            <person name="Zifcakova L."/>
            <person name="Wipf D."/>
            <person name="Zambonelli A."/>
            <person name="Paolocci F."/>
            <person name="Nowrousian M."/>
            <person name="Ottonello S."/>
            <person name="Baldrian P."/>
            <person name="Spatafora J.W."/>
            <person name="Henrissat B."/>
            <person name="Nagy L.G."/>
            <person name="Aury J.M."/>
            <person name="Wincker P."/>
            <person name="Grigoriev I.V."/>
            <person name="Bonfante P."/>
            <person name="Martin F.M."/>
        </authorList>
    </citation>
    <scope>NUCLEOTIDE SEQUENCE [LARGE SCALE GENOMIC DNA]</scope>
    <source>
        <strain evidence="2 3">RN42</strain>
    </source>
</reference>
<evidence type="ECO:0000313" key="2">
    <source>
        <dbReference type="EMBL" id="RPA80512.1"/>
    </source>
</evidence>
<organism evidence="2 3">
    <name type="scientific">Ascobolus immersus RN42</name>
    <dbReference type="NCBI Taxonomy" id="1160509"/>
    <lineage>
        <taxon>Eukaryota</taxon>
        <taxon>Fungi</taxon>
        <taxon>Dikarya</taxon>
        <taxon>Ascomycota</taxon>
        <taxon>Pezizomycotina</taxon>
        <taxon>Pezizomycetes</taxon>
        <taxon>Pezizales</taxon>
        <taxon>Ascobolaceae</taxon>
        <taxon>Ascobolus</taxon>
    </lineage>
</organism>
<protein>
    <submittedName>
        <fullName evidence="2">Uncharacterized protein</fullName>
    </submittedName>
</protein>
<feature type="region of interest" description="Disordered" evidence="1">
    <location>
        <begin position="85"/>
        <end position="161"/>
    </location>
</feature>